<dbReference type="EMBL" id="DF967972">
    <property type="protein sequence ID" value="GAP13710.1"/>
    <property type="molecule type" value="Genomic_DNA"/>
</dbReference>
<dbReference type="RefSeq" id="WP_075073030.1">
    <property type="nucleotide sequence ID" value="NZ_DF967972.1"/>
</dbReference>
<accession>A0A0S7B8X0</accession>
<dbReference type="Gene3D" id="3.90.1200.10">
    <property type="match status" value="1"/>
</dbReference>
<dbReference type="PANTHER" id="PTHR21064">
    <property type="entry name" value="AMINOGLYCOSIDE PHOSPHOTRANSFERASE DOMAIN-CONTAINING PROTEIN-RELATED"/>
    <property type="match status" value="1"/>
</dbReference>
<gene>
    <name evidence="3" type="ORF">LARV_01465</name>
</gene>
<reference evidence="3" key="1">
    <citation type="submission" date="2015-07" db="EMBL/GenBank/DDBJ databases">
        <title>Draft Genome Sequences of Anaerolinea thermolimosa IMO-1, Bellilinea caldifistulae GOMI-1, Leptolinea tardivitalis YMTK-2, Levilinea saccharolytica KIBI-1,Longilinea arvoryzae KOME-1, Previously Described as Members of the Anaerolineaceae (Chloroflexi).</title>
        <authorList>
            <person name="Sekiguchi Y."/>
            <person name="Ohashi A."/>
            <person name="Matsuura N."/>
            <person name="Tourlousse M.D."/>
        </authorList>
    </citation>
    <scope>NUCLEOTIDE SEQUENCE [LARGE SCALE GENOMIC DNA]</scope>
    <source>
        <strain evidence="3">KOME-1</strain>
    </source>
</reference>
<protein>
    <submittedName>
        <fullName evidence="3">Putative homoserine kinase type II</fullName>
    </submittedName>
</protein>
<evidence type="ECO:0000313" key="3">
    <source>
        <dbReference type="EMBL" id="GAP13710.1"/>
    </source>
</evidence>
<dbReference type="Proteomes" id="UP000055060">
    <property type="component" value="Unassembled WGS sequence"/>
</dbReference>
<dbReference type="AlphaFoldDB" id="A0A0S7B8X0"/>
<keyword evidence="3" id="KW-0808">Transferase</keyword>
<dbReference type="PANTHER" id="PTHR21064:SF6">
    <property type="entry name" value="AMINOGLYCOSIDE PHOSPHOTRANSFERASE DOMAIN-CONTAINING PROTEIN"/>
    <property type="match status" value="1"/>
</dbReference>
<dbReference type="GO" id="GO:0004413">
    <property type="term" value="F:homoserine kinase activity"/>
    <property type="evidence" value="ECO:0007669"/>
    <property type="project" value="TreeGrafter"/>
</dbReference>
<dbReference type="InterPro" id="IPR002575">
    <property type="entry name" value="Aminoglycoside_PTrfase"/>
</dbReference>
<proteinExistence type="inferred from homology"/>
<dbReference type="OrthoDB" id="4030632at2"/>
<evidence type="ECO:0000256" key="1">
    <source>
        <dbReference type="ARBA" id="ARBA00038240"/>
    </source>
</evidence>
<comment type="similarity">
    <text evidence="1">Belongs to the pseudomonas-type ThrB family.</text>
</comment>
<keyword evidence="3" id="KW-0418">Kinase</keyword>
<organism evidence="3">
    <name type="scientific">Longilinea arvoryzae</name>
    <dbReference type="NCBI Taxonomy" id="360412"/>
    <lineage>
        <taxon>Bacteria</taxon>
        <taxon>Bacillati</taxon>
        <taxon>Chloroflexota</taxon>
        <taxon>Anaerolineae</taxon>
        <taxon>Anaerolineales</taxon>
        <taxon>Anaerolineaceae</taxon>
        <taxon>Longilinea</taxon>
    </lineage>
</organism>
<dbReference type="Pfam" id="PF01636">
    <property type="entry name" value="APH"/>
    <property type="match status" value="1"/>
</dbReference>
<evidence type="ECO:0000259" key="2">
    <source>
        <dbReference type="Pfam" id="PF01636"/>
    </source>
</evidence>
<dbReference type="InterPro" id="IPR011009">
    <property type="entry name" value="Kinase-like_dom_sf"/>
</dbReference>
<keyword evidence="4" id="KW-1185">Reference proteome</keyword>
<feature type="domain" description="Aminoglycoside phosphotransferase" evidence="2">
    <location>
        <begin position="32"/>
        <end position="262"/>
    </location>
</feature>
<dbReference type="STRING" id="360412.LARV_01465"/>
<dbReference type="GO" id="GO:0009088">
    <property type="term" value="P:threonine biosynthetic process"/>
    <property type="evidence" value="ECO:0007669"/>
    <property type="project" value="TreeGrafter"/>
</dbReference>
<dbReference type="Gene3D" id="3.30.200.20">
    <property type="entry name" value="Phosphorylase Kinase, domain 1"/>
    <property type="match status" value="1"/>
</dbReference>
<evidence type="ECO:0000313" key="4">
    <source>
        <dbReference type="Proteomes" id="UP000055060"/>
    </source>
</evidence>
<dbReference type="SUPFAM" id="SSF56112">
    <property type="entry name" value="Protein kinase-like (PK-like)"/>
    <property type="match status" value="1"/>
</dbReference>
<name>A0A0S7B8X0_9CHLR</name>
<dbReference type="InterPro" id="IPR050249">
    <property type="entry name" value="Pseudomonas-type_ThrB"/>
</dbReference>
<sequence length="333" mass="38203">MDKHSRALFSDAILHEALQRFDGCPEEVVALDGFENFIYEIQVEKQPRILRIVHSLHRKPQMIAGEIDWINTLANHGVSVPRALPSTGGRLVEVIPAADGSVFSAVTFEKAPGRPPRREDWTDGLPATLGRMLGRMHALARDYRVPDPDIRRPEIFADLEGFARRYLPAGEETVIRKYDELLAYLHTLPTTPDVYGLIHQDAHGGNFFVQDGKITLFDFDDCLYGWYAYDIAMALFYVLPLHCTQKDWEFGRNFLAEFLSGYRLENSIEPFWLAQIPYFLKLREIDLYIAIHRSLDLNHLDAWCADFMRGRKENIENDAPYFASAQDFVALLP</sequence>